<evidence type="ECO:0000256" key="1">
    <source>
        <dbReference type="ARBA" id="ARBA00004651"/>
    </source>
</evidence>
<evidence type="ECO:0000259" key="6">
    <source>
        <dbReference type="PROSITE" id="PS50850"/>
    </source>
</evidence>
<feature type="transmembrane region" description="Helical" evidence="5">
    <location>
        <begin position="463"/>
        <end position="483"/>
    </location>
</feature>
<keyword evidence="2 5" id="KW-0812">Transmembrane</keyword>
<feature type="transmembrane region" description="Helical" evidence="5">
    <location>
        <begin position="386"/>
        <end position="409"/>
    </location>
</feature>
<protein>
    <submittedName>
        <fullName evidence="7">Drug resistance transporter, EmrB/QacA subfamily</fullName>
    </submittedName>
</protein>
<feature type="transmembrane region" description="Helical" evidence="5">
    <location>
        <begin position="179"/>
        <end position="205"/>
    </location>
</feature>
<comment type="caution">
    <text evidence="7">The sequence shown here is derived from an EMBL/GenBank/DDBJ whole genome shotgun (WGS) entry which is preliminary data.</text>
</comment>
<keyword evidence="4 5" id="KW-0472">Membrane</keyword>
<feature type="transmembrane region" description="Helical" evidence="5">
    <location>
        <begin position="85"/>
        <end position="105"/>
    </location>
</feature>
<feature type="transmembrane region" description="Helical" evidence="5">
    <location>
        <begin position="430"/>
        <end position="451"/>
    </location>
</feature>
<keyword evidence="3 5" id="KW-1133">Transmembrane helix</keyword>
<feature type="transmembrane region" description="Helical" evidence="5">
    <location>
        <begin position="247"/>
        <end position="268"/>
    </location>
</feature>
<feature type="transmembrane region" description="Helical" evidence="5">
    <location>
        <begin position="144"/>
        <end position="167"/>
    </location>
</feature>
<feature type="domain" description="Major facilitator superfamily (MFS) profile" evidence="6">
    <location>
        <begin position="20"/>
        <end position="488"/>
    </location>
</feature>
<dbReference type="SUPFAM" id="SSF103473">
    <property type="entry name" value="MFS general substrate transporter"/>
    <property type="match status" value="1"/>
</dbReference>
<dbReference type="EMBL" id="FOPW01000007">
    <property type="protein sequence ID" value="SFH54172.1"/>
    <property type="molecule type" value="Genomic_DNA"/>
</dbReference>
<evidence type="ECO:0000313" key="8">
    <source>
        <dbReference type="Proteomes" id="UP000199681"/>
    </source>
</evidence>
<sequence>MTSTPAPPTAPIVSRRAWQSLIVLLAGMFMALLDTTIVNVALPSIRTSLDASEATLSWIISGYALAFGLALIPAGRVGDRYGHKWVFFSGLALFTVASLACGLAQNDLQLIIARVIQGLAGGMFVPAVTAVIQLMFPASARGKAYAIMGSVIGVSTALGPIVGGIIIEAFGVENGWRLVFWVNLPIGILALGATVFLLPGGAALPKAAPTLRAGIDWLGLVLVSAGLVALLVPLIEGEDQGWPLWTFGTLAVGVLLVVAFGVWEVVVAKRNGSPLVPPHLFSHPAFTGGVILALVYFAAFTSIFFTISILWQAGLGHSALESGLVSIPFAIGTILGASQSDRLAKRLGRTVLVVGVAFVTIGLIWIWLVMLVVTPGELTNWHLLPPLFIAGLGSGFFIAPNVSFIVATVDRSEAGGASGVVGVMQRVGSAVGIAVIGSVFFGTLTVTGPGADAVASAFTHSATMAMAVSAGFAILALVLVFALPKRLAAGAPAS</sequence>
<evidence type="ECO:0000256" key="2">
    <source>
        <dbReference type="ARBA" id="ARBA00022692"/>
    </source>
</evidence>
<dbReference type="PROSITE" id="PS50850">
    <property type="entry name" value="MFS"/>
    <property type="match status" value="1"/>
</dbReference>
<comment type="subcellular location">
    <subcellularLocation>
        <location evidence="1">Cell membrane</location>
        <topology evidence="1">Multi-pass membrane protein</topology>
    </subcellularLocation>
</comment>
<keyword evidence="8" id="KW-1185">Reference proteome</keyword>
<dbReference type="CDD" id="cd17321">
    <property type="entry name" value="MFS_MMR_MDR_like"/>
    <property type="match status" value="1"/>
</dbReference>
<evidence type="ECO:0000256" key="3">
    <source>
        <dbReference type="ARBA" id="ARBA00022989"/>
    </source>
</evidence>
<dbReference type="InterPro" id="IPR011701">
    <property type="entry name" value="MFS"/>
</dbReference>
<dbReference type="PANTHER" id="PTHR42718:SF39">
    <property type="entry name" value="ACTINORHODIN TRANSPORTER-RELATED"/>
    <property type="match status" value="1"/>
</dbReference>
<feature type="transmembrane region" description="Helical" evidence="5">
    <location>
        <begin position="54"/>
        <end position="73"/>
    </location>
</feature>
<dbReference type="PRINTS" id="PR01036">
    <property type="entry name" value="TCRTETB"/>
</dbReference>
<evidence type="ECO:0000256" key="4">
    <source>
        <dbReference type="ARBA" id="ARBA00023136"/>
    </source>
</evidence>
<gene>
    <name evidence="7" type="ORF">SAMN05216274_107164</name>
</gene>
<dbReference type="Proteomes" id="UP000199681">
    <property type="component" value="Unassembled WGS sequence"/>
</dbReference>
<evidence type="ECO:0000313" key="7">
    <source>
        <dbReference type="EMBL" id="SFH54172.1"/>
    </source>
</evidence>
<feature type="transmembrane region" description="Helical" evidence="5">
    <location>
        <begin position="217"/>
        <end position="235"/>
    </location>
</feature>
<feature type="transmembrane region" description="Helical" evidence="5">
    <location>
        <begin position="111"/>
        <end position="132"/>
    </location>
</feature>
<feature type="transmembrane region" description="Helical" evidence="5">
    <location>
        <begin position="21"/>
        <end position="42"/>
    </location>
</feature>
<dbReference type="Gene3D" id="1.20.1250.20">
    <property type="entry name" value="MFS general substrate transporter like domains"/>
    <property type="match status" value="1"/>
</dbReference>
<dbReference type="Gene3D" id="1.20.1720.10">
    <property type="entry name" value="Multidrug resistance protein D"/>
    <property type="match status" value="1"/>
</dbReference>
<accession>A0ABY1EDV4</accession>
<reference evidence="7 8" key="1">
    <citation type="submission" date="2016-10" db="EMBL/GenBank/DDBJ databases">
        <authorList>
            <person name="Varghese N."/>
            <person name="Submissions S."/>
        </authorList>
    </citation>
    <scope>NUCLEOTIDE SEQUENCE [LARGE SCALE GENOMIC DNA]</scope>
    <source>
        <strain evidence="7 8">GMCC 1.11211</strain>
    </source>
</reference>
<dbReference type="RefSeq" id="WP_233195461.1">
    <property type="nucleotide sequence ID" value="NZ_BKAC01000006.1"/>
</dbReference>
<feature type="transmembrane region" description="Helical" evidence="5">
    <location>
        <begin position="289"/>
        <end position="313"/>
    </location>
</feature>
<dbReference type="InterPro" id="IPR020846">
    <property type="entry name" value="MFS_dom"/>
</dbReference>
<evidence type="ECO:0000256" key="5">
    <source>
        <dbReference type="SAM" id="Phobius"/>
    </source>
</evidence>
<dbReference type="Pfam" id="PF07690">
    <property type="entry name" value="MFS_1"/>
    <property type="match status" value="1"/>
</dbReference>
<feature type="transmembrane region" description="Helical" evidence="5">
    <location>
        <begin position="319"/>
        <end position="338"/>
    </location>
</feature>
<name>A0ABY1EDV4_9MICO</name>
<feature type="transmembrane region" description="Helical" evidence="5">
    <location>
        <begin position="350"/>
        <end position="374"/>
    </location>
</feature>
<organism evidence="7 8">
    <name type="scientific">Cryobacterium levicorallinum</name>
    <dbReference type="NCBI Taxonomy" id="995038"/>
    <lineage>
        <taxon>Bacteria</taxon>
        <taxon>Bacillati</taxon>
        <taxon>Actinomycetota</taxon>
        <taxon>Actinomycetes</taxon>
        <taxon>Micrococcales</taxon>
        <taxon>Microbacteriaceae</taxon>
        <taxon>Cryobacterium</taxon>
    </lineage>
</organism>
<dbReference type="PANTHER" id="PTHR42718">
    <property type="entry name" value="MAJOR FACILITATOR SUPERFAMILY MULTIDRUG TRANSPORTER MFSC"/>
    <property type="match status" value="1"/>
</dbReference>
<dbReference type="InterPro" id="IPR036259">
    <property type="entry name" value="MFS_trans_sf"/>
</dbReference>
<proteinExistence type="predicted"/>